<dbReference type="Pfam" id="PF00899">
    <property type="entry name" value="ThiF"/>
    <property type="match status" value="1"/>
</dbReference>
<gene>
    <name evidence="2" type="ORF">BSTAB16_6801</name>
</gene>
<dbReference type="InterPro" id="IPR016155">
    <property type="entry name" value="Mopterin_synth/thiamin_S_b"/>
</dbReference>
<name>A0AAJ5T8G7_9BURK</name>
<sequence length="130" mass="13706">MKRPPLVTEPAPLSADELTCYRRHILLPEIGLVGQQRPKSTRVPAVGAGGLGSPALRYRAAAGIGTLDVIDSPGSTYPGLPQRFVEHGQLHRFVNVYVNDDDVRFKGGPSAAVADGDTITILPAAAGSHQ</sequence>
<keyword evidence="2" id="KW-0808">Transferase</keyword>
<dbReference type="InterPro" id="IPR012675">
    <property type="entry name" value="Beta-grasp_dom_sf"/>
</dbReference>
<dbReference type="InterPro" id="IPR000594">
    <property type="entry name" value="ThiF_NAD_FAD-bd"/>
</dbReference>
<dbReference type="InterPro" id="IPR035985">
    <property type="entry name" value="Ubiquitin-activating_enz"/>
</dbReference>
<dbReference type="GO" id="GO:0008641">
    <property type="term" value="F:ubiquitin-like modifier activating enzyme activity"/>
    <property type="evidence" value="ECO:0007669"/>
    <property type="project" value="InterPro"/>
</dbReference>
<dbReference type="AlphaFoldDB" id="A0AAJ5T8G7"/>
<dbReference type="SUPFAM" id="SSF69572">
    <property type="entry name" value="Activating enzymes of the ubiquitin-like proteins"/>
    <property type="match status" value="1"/>
</dbReference>
<dbReference type="RefSeq" id="WP_122172885.1">
    <property type="nucleotide sequence ID" value="NZ_LR025744.1"/>
</dbReference>
<feature type="domain" description="THIF-type NAD/FAD binding fold" evidence="1">
    <location>
        <begin position="21"/>
        <end position="71"/>
    </location>
</feature>
<evidence type="ECO:0000313" key="2">
    <source>
        <dbReference type="EMBL" id="VBB16594.1"/>
    </source>
</evidence>
<keyword evidence="3" id="KW-1185">Reference proteome</keyword>
<evidence type="ECO:0000259" key="1">
    <source>
        <dbReference type="Pfam" id="PF00899"/>
    </source>
</evidence>
<keyword evidence="2" id="KW-0548">Nucleotidyltransferase</keyword>
<dbReference type="EMBL" id="LR025744">
    <property type="protein sequence ID" value="VBB16594.1"/>
    <property type="molecule type" value="Genomic_DNA"/>
</dbReference>
<evidence type="ECO:0000313" key="3">
    <source>
        <dbReference type="Proteomes" id="UP000268684"/>
    </source>
</evidence>
<organism evidence="2 3">
    <name type="scientific">Burkholderia stabilis</name>
    <dbReference type="NCBI Taxonomy" id="95485"/>
    <lineage>
        <taxon>Bacteria</taxon>
        <taxon>Pseudomonadati</taxon>
        <taxon>Pseudomonadota</taxon>
        <taxon>Betaproteobacteria</taxon>
        <taxon>Burkholderiales</taxon>
        <taxon>Burkholderiaceae</taxon>
        <taxon>Burkholderia</taxon>
        <taxon>Burkholderia cepacia complex</taxon>
    </lineage>
</organism>
<dbReference type="PANTHER" id="PTHR38031">
    <property type="entry name" value="SULFUR CARRIER PROTEIN SLR0821-RELATED"/>
    <property type="match status" value="1"/>
</dbReference>
<dbReference type="InterPro" id="IPR052045">
    <property type="entry name" value="Sulfur_Carrier/Prot_Modifier"/>
</dbReference>
<dbReference type="PANTHER" id="PTHR38031:SF1">
    <property type="entry name" value="SULFUR CARRIER PROTEIN CYSO"/>
    <property type="match status" value="1"/>
</dbReference>
<dbReference type="Proteomes" id="UP000268684">
    <property type="component" value="Chromosome III"/>
</dbReference>
<accession>A0AAJ5T8G7</accession>
<proteinExistence type="predicted"/>
<dbReference type="Gene3D" id="3.40.50.720">
    <property type="entry name" value="NAD(P)-binding Rossmann-like Domain"/>
    <property type="match status" value="1"/>
</dbReference>
<dbReference type="GO" id="GO:0016779">
    <property type="term" value="F:nucleotidyltransferase activity"/>
    <property type="evidence" value="ECO:0007669"/>
    <property type="project" value="UniProtKB-KW"/>
</dbReference>
<dbReference type="Gene3D" id="3.10.20.30">
    <property type="match status" value="1"/>
</dbReference>
<dbReference type="SUPFAM" id="SSF54285">
    <property type="entry name" value="MoaD/ThiS"/>
    <property type="match status" value="1"/>
</dbReference>
<protein>
    <submittedName>
        <fullName evidence="2">9.5 kDa culture filtrate antigen cfp10A,molybdopterin biosynthesis-like protein MoeZ,thiazole biosynthesis adenylyltransferase ThiF,ThiS family</fullName>
    </submittedName>
</protein>
<reference evidence="2 3" key="1">
    <citation type="submission" date="2017-11" db="EMBL/GenBank/DDBJ databases">
        <authorList>
            <person name="Seth-Smith MB H."/>
        </authorList>
    </citation>
    <scope>NUCLEOTIDE SEQUENCE [LARGE SCALE GENOMIC DNA]</scope>
    <source>
        <strain evidence="2">E</strain>
    </source>
</reference>
<dbReference type="GeneID" id="88099507"/>